<evidence type="ECO:0000256" key="1">
    <source>
        <dbReference type="SAM" id="MobiDB-lite"/>
    </source>
</evidence>
<feature type="compositionally biased region" description="Acidic residues" evidence="1">
    <location>
        <begin position="265"/>
        <end position="285"/>
    </location>
</feature>
<proteinExistence type="predicted"/>
<dbReference type="RefSeq" id="XP_064765554.1">
    <property type="nucleotide sequence ID" value="XM_064913704.1"/>
</dbReference>
<dbReference type="InterPro" id="IPR008402">
    <property type="entry name" value="APC_su15/mnd2"/>
</dbReference>
<gene>
    <name evidence="2" type="ORF">BZA70DRAFT_285272</name>
</gene>
<organism evidence="2 3">
    <name type="scientific">Myxozyma melibiosi</name>
    <dbReference type="NCBI Taxonomy" id="54550"/>
    <lineage>
        <taxon>Eukaryota</taxon>
        <taxon>Fungi</taxon>
        <taxon>Dikarya</taxon>
        <taxon>Ascomycota</taxon>
        <taxon>Saccharomycotina</taxon>
        <taxon>Lipomycetes</taxon>
        <taxon>Lipomycetales</taxon>
        <taxon>Lipomycetaceae</taxon>
        <taxon>Myxozyma</taxon>
    </lineage>
</organism>
<comment type="caution">
    <text evidence="2">The sequence shown here is derived from an EMBL/GenBank/DDBJ whole genome shotgun (WGS) entry which is preliminary data.</text>
</comment>
<evidence type="ECO:0000313" key="2">
    <source>
        <dbReference type="EMBL" id="KAK7202521.1"/>
    </source>
</evidence>
<keyword evidence="3" id="KW-1185">Reference proteome</keyword>
<feature type="compositionally biased region" description="Acidic residues" evidence="1">
    <location>
        <begin position="141"/>
        <end position="174"/>
    </location>
</feature>
<sequence length="285" mass="31929">MMLSPPVLVPRDATSLWYNPSVKPHTLLRSRPRTAYLLGPTSLVSDELQHDLLFSEQPANEEQEFLNSLEADELRYARQVASIRTFGFTFLRPPGFTKTEQALLEEQAMSDSASEDNGFMENPNGELVMLDTDGAEAMAEDELEDATDDGEADDDLEYDDDVGAEDVDDGEEALDGWRRRQRRRRAGTAAEEEAEVDLDAEIPDGGDLGNYEDDEADEEDYEEQDLSQAMISEVEYEEDEDVTVDSDLADSHLMRNSSRVSTVPDADEDVEVDDDDDYDMAVESD</sequence>
<feature type="compositionally biased region" description="Acidic residues" evidence="1">
    <location>
        <begin position="190"/>
        <end position="225"/>
    </location>
</feature>
<evidence type="ECO:0000313" key="3">
    <source>
        <dbReference type="Proteomes" id="UP001498771"/>
    </source>
</evidence>
<feature type="compositionally biased region" description="Acidic residues" evidence="1">
    <location>
        <begin position="234"/>
        <end position="248"/>
    </location>
</feature>
<name>A0ABR1EY40_9ASCO</name>
<dbReference type="Pfam" id="PF05841">
    <property type="entry name" value="Apc15p"/>
    <property type="match status" value="1"/>
</dbReference>
<protein>
    <recommendedName>
        <fullName evidence="4">Anaphase-promoting complex subunit 15</fullName>
    </recommendedName>
</protein>
<dbReference type="EMBL" id="JBBJBU010000016">
    <property type="protein sequence ID" value="KAK7202521.1"/>
    <property type="molecule type" value="Genomic_DNA"/>
</dbReference>
<accession>A0ABR1EY40</accession>
<dbReference type="GeneID" id="90039216"/>
<evidence type="ECO:0008006" key="4">
    <source>
        <dbReference type="Google" id="ProtNLM"/>
    </source>
</evidence>
<dbReference type="Proteomes" id="UP001498771">
    <property type="component" value="Unassembled WGS sequence"/>
</dbReference>
<reference evidence="2 3" key="1">
    <citation type="submission" date="2024-03" db="EMBL/GenBank/DDBJ databases">
        <title>Genome-scale model development and genomic sequencing of the oleaginous clade Lipomyces.</title>
        <authorList>
            <consortium name="Lawrence Berkeley National Laboratory"/>
            <person name="Czajka J.J."/>
            <person name="Han Y."/>
            <person name="Kim J."/>
            <person name="Mondo S.J."/>
            <person name="Hofstad B.A."/>
            <person name="Robles A."/>
            <person name="Haridas S."/>
            <person name="Riley R."/>
            <person name="LaButti K."/>
            <person name="Pangilinan J."/>
            <person name="Andreopoulos W."/>
            <person name="Lipzen A."/>
            <person name="Yan J."/>
            <person name="Wang M."/>
            <person name="Ng V."/>
            <person name="Grigoriev I.V."/>
            <person name="Spatafora J.W."/>
            <person name="Magnuson J.K."/>
            <person name="Baker S.E."/>
            <person name="Pomraning K.R."/>
        </authorList>
    </citation>
    <scope>NUCLEOTIDE SEQUENCE [LARGE SCALE GENOMIC DNA]</scope>
    <source>
        <strain evidence="2 3">Phaff 52-87</strain>
    </source>
</reference>
<feature type="region of interest" description="Disordered" evidence="1">
    <location>
        <begin position="141"/>
        <end position="285"/>
    </location>
</feature>